<name>A0A1Y4DDS6_9BACT</name>
<evidence type="ECO:0000256" key="3">
    <source>
        <dbReference type="ARBA" id="ARBA00006577"/>
    </source>
</evidence>
<protein>
    <recommendedName>
        <fullName evidence="10">Peptidyl-prolyl cis-trans isomerase</fullName>
        <ecNumber evidence="10">5.2.1.8</ecNumber>
    </recommendedName>
</protein>
<dbReference type="RefSeq" id="WP_087286276.1">
    <property type="nucleotide sequence ID" value="NZ_NFJD01000001.1"/>
</dbReference>
<dbReference type="Gene3D" id="3.10.50.40">
    <property type="match status" value="1"/>
</dbReference>
<comment type="function">
    <text evidence="8">Also involved in hydrogenase metallocenter assembly, probably by participating in the nickel insertion step. This function in hydrogenase biosynthesis requires chaperone activity and the presence of the metal-binding domain, but not PPIase activity.</text>
</comment>
<dbReference type="SUPFAM" id="SSF54534">
    <property type="entry name" value="FKBP-like"/>
    <property type="match status" value="1"/>
</dbReference>
<keyword evidence="4" id="KW-0963">Cytoplasm</keyword>
<evidence type="ECO:0000256" key="10">
    <source>
        <dbReference type="RuleBase" id="RU003915"/>
    </source>
</evidence>
<accession>A0A1Y4DDS6</accession>
<evidence type="ECO:0000256" key="4">
    <source>
        <dbReference type="ARBA" id="ARBA00022490"/>
    </source>
</evidence>
<evidence type="ECO:0000256" key="5">
    <source>
        <dbReference type="ARBA" id="ARBA00023110"/>
    </source>
</evidence>
<dbReference type="PANTHER" id="PTHR47861:SF3">
    <property type="entry name" value="FKBP-TYPE PEPTIDYL-PROLYL CIS-TRANS ISOMERASE SLYD"/>
    <property type="match status" value="1"/>
</dbReference>
<keyword evidence="13" id="KW-1185">Reference proteome</keyword>
<feature type="domain" description="PPIase FKBP-type" evidence="11">
    <location>
        <begin position="5"/>
        <end position="81"/>
    </location>
</feature>
<evidence type="ECO:0000256" key="7">
    <source>
        <dbReference type="ARBA" id="ARBA00023235"/>
    </source>
</evidence>
<dbReference type="GO" id="GO:0042026">
    <property type="term" value="P:protein refolding"/>
    <property type="evidence" value="ECO:0007669"/>
    <property type="project" value="UniProtKB-ARBA"/>
</dbReference>
<dbReference type="GO" id="GO:0005737">
    <property type="term" value="C:cytoplasm"/>
    <property type="evidence" value="ECO:0007669"/>
    <property type="project" value="UniProtKB-SubCell"/>
</dbReference>
<comment type="similarity">
    <text evidence="3 10">Belongs to the FKBP-type PPIase family.</text>
</comment>
<dbReference type="InterPro" id="IPR046357">
    <property type="entry name" value="PPIase_dom_sf"/>
</dbReference>
<sequence length="138" mass="14831">MIKEGSKVKFDYTLTVDGKTADTSAGRGPLEYVHGAGHIIPGLEEELTGMKVGDKKTVKVSPEKGYGKVLPEAIRRVPKEAIGGAENLKVGDMVGASNAGHTFRAVVKEITDKEVVLDFNHPLAGKELTFDVEIKEIN</sequence>
<dbReference type="OrthoDB" id="280278at2"/>
<evidence type="ECO:0000256" key="2">
    <source>
        <dbReference type="ARBA" id="ARBA00004496"/>
    </source>
</evidence>
<comment type="catalytic activity">
    <reaction evidence="1 9 10">
        <text>[protein]-peptidylproline (omega=180) = [protein]-peptidylproline (omega=0)</text>
        <dbReference type="Rhea" id="RHEA:16237"/>
        <dbReference type="Rhea" id="RHEA-COMP:10747"/>
        <dbReference type="Rhea" id="RHEA-COMP:10748"/>
        <dbReference type="ChEBI" id="CHEBI:83833"/>
        <dbReference type="ChEBI" id="CHEBI:83834"/>
        <dbReference type="EC" id="5.2.1.8"/>
    </reaction>
</comment>
<comment type="caution">
    <text evidence="12">The sequence shown here is derived from an EMBL/GenBank/DDBJ whole genome shotgun (WGS) entry which is preliminary data.</text>
</comment>
<keyword evidence="5 9" id="KW-0697">Rotamase</keyword>
<evidence type="ECO:0000313" key="12">
    <source>
        <dbReference type="EMBL" id="OUO57274.1"/>
    </source>
</evidence>
<comment type="subcellular location">
    <subcellularLocation>
        <location evidence="2">Cytoplasm</location>
    </subcellularLocation>
</comment>
<dbReference type="PROSITE" id="PS50059">
    <property type="entry name" value="FKBP_PPIASE"/>
    <property type="match status" value="1"/>
</dbReference>
<gene>
    <name evidence="12" type="ORF">B5F75_00395</name>
</gene>
<dbReference type="EMBL" id="NFJD01000001">
    <property type="protein sequence ID" value="OUO57274.1"/>
    <property type="molecule type" value="Genomic_DNA"/>
</dbReference>
<dbReference type="Proteomes" id="UP000196368">
    <property type="component" value="Unassembled WGS sequence"/>
</dbReference>
<evidence type="ECO:0000256" key="9">
    <source>
        <dbReference type="PROSITE-ProRule" id="PRU00277"/>
    </source>
</evidence>
<dbReference type="GO" id="GO:0003755">
    <property type="term" value="F:peptidyl-prolyl cis-trans isomerase activity"/>
    <property type="evidence" value="ECO:0007669"/>
    <property type="project" value="UniProtKB-UniRule"/>
</dbReference>
<reference evidence="13" key="1">
    <citation type="submission" date="2017-04" db="EMBL/GenBank/DDBJ databases">
        <title>Function of individual gut microbiota members based on whole genome sequencing of pure cultures obtained from chicken caecum.</title>
        <authorList>
            <person name="Medvecky M."/>
            <person name="Cejkova D."/>
            <person name="Polansky O."/>
            <person name="Karasova D."/>
            <person name="Kubasova T."/>
            <person name="Cizek A."/>
            <person name="Rychlik I."/>
        </authorList>
    </citation>
    <scope>NUCLEOTIDE SEQUENCE [LARGE SCALE GENOMIC DNA]</scope>
    <source>
        <strain evidence="13">An273</strain>
    </source>
</reference>
<dbReference type="InterPro" id="IPR001179">
    <property type="entry name" value="PPIase_FKBP_dom"/>
</dbReference>
<evidence type="ECO:0000313" key="13">
    <source>
        <dbReference type="Proteomes" id="UP000196368"/>
    </source>
</evidence>
<keyword evidence="6" id="KW-0143">Chaperone</keyword>
<dbReference type="EC" id="5.2.1.8" evidence="10"/>
<dbReference type="Pfam" id="PF00254">
    <property type="entry name" value="FKBP_C"/>
    <property type="match status" value="1"/>
</dbReference>
<evidence type="ECO:0000256" key="1">
    <source>
        <dbReference type="ARBA" id="ARBA00000971"/>
    </source>
</evidence>
<evidence type="ECO:0000256" key="6">
    <source>
        <dbReference type="ARBA" id="ARBA00023186"/>
    </source>
</evidence>
<dbReference type="AlphaFoldDB" id="A0A1Y4DDS6"/>
<proteinExistence type="inferred from homology"/>
<dbReference type="PANTHER" id="PTHR47861">
    <property type="entry name" value="FKBP-TYPE PEPTIDYL-PROLYL CIS-TRANS ISOMERASE SLYD"/>
    <property type="match status" value="1"/>
</dbReference>
<evidence type="ECO:0000256" key="8">
    <source>
        <dbReference type="ARBA" id="ARBA00037071"/>
    </source>
</evidence>
<keyword evidence="7 9" id="KW-0413">Isomerase</keyword>
<organism evidence="12 13">
    <name type="scientific">Candidatus Avelusimicrobium gallicola</name>
    <dbReference type="NCBI Taxonomy" id="2562704"/>
    <lineage>
        <taxon>Bacteria</taxon>
        <taxon>Pseudomonadati</taxon>
        <taxon>Elusimicrobiota</taxon>
        <taxon>Elusimicrobia</taxon>
        <taxon>Elusimicrobiales</taxon>
        <taxon>Elusimicrobiaceae</taxon>
        <taxon>Candidatus Avelusimicrobium</taxon>
    </lineage>
</organism>
<evidence type="ECO:0000259" key="11">
    <source>
        <dbReference type="PROSITE" id="PS50059"/>
    </source>
</evidence>